<dbReference type="InterPro" id="IPR029044">
    <property type="entry name" value="Nucleotide-diphossugar_trans"/>
</dbReference>
<reference evidence="1 2" key="1">
    <citation type="submission" date="2020-08" db="EMBL/GenBank/DDBJ databases">
        <title>Acidobacteriota in marine sediments use diverse sulfur dissimilation pathways.</title>
        <authorList>
            <person name="Wasmund K."/>
        </authorList>
    </citation>
    <scope>NUCLEOTIDE SEQUENCE [LARGE SCALE GENOMIC DNA]</scope>
    <source>
        <strain evidence="1">MAG AM3-A</strain>
    </source>
</reference>
<protein>
    <recommendedName>
        <fullName evidence="3">Glycosyltransferase 2-like domain-containing protein</fullName>
    </recommendedName>
</protein>
<organism evidence="1 2">
    <name type="scientific">Candidatus Sulfomarinibacter kjeldsenii</name>
    <dbReference type="NCBI Taxonomy" id="2885994"/>
    <lineage>
        <taxon>Bacteria</taxon>
        <taxon>Pseudomonadati</taxon>
        <taxon>Acidobacteriota</taxon>
        <taxon>Thermoanaerobaculia</taxon>
        <taxon>Thermoanaerobaculales</taxon>
        <taxon>Candidatus Sulfomarinibacteraceae</taxon>
        <taxon>Candidatus Sulfomarinibacter</taxon>
    </lineage>
</organism>
<evidence type="ECO:0000313" key="2">
    <source>
        <dbReference type="Proteomes" id="UP000598633"/>
    </source>
</evidence>
<comment type="caution">
    <text evidence="1">The sequence shown here is derived from an EMBL/GenBank/DDBJ whole genome shotgun (WGS) entry which is preliminary data.</text>
</comment>
<dbReference type="Proteomes" id="UP000598633">
    <property type="component" value="Unassembled WGS sequence"/>
</dbReference>
<dbReference type="Gene3D" id="3.90.550.10">
    <property type="entry name" value="Spore Coat Polysaccharide Biosynthesis Protein SpsA, Chain A"/>
    <property type="match status" value="1"/>
</dbReference>
<gene>
    <name evidence="1" type="ORF">IFJ97_02510</name>
</gene>
<dbReference type="SUPFAM" id="SSF53448">
    <property type="entry name" value="Nucleotide-diphospho-sugar transferases"/>
    <property type="match status" value="1"/>
</dbReference>
<evidence type="ECO:0000313" key="1">
    <source>
        <dbReference type="EMBL" id="MBD3870215.1"/>
    </source>
</evidence>
<evidence type="ECO:0008006" key="3">
    <source>
        <dbReference type="Google" id="ProtNLM"/>
    </source>
</evidence>
<name>A0A8J7C368_9BACT</name>
<dbReference type="AlphaFoldDB" id="A0A8J7C368"/>
<sequence length="447" mass="49534">MRRQALDRAHRFLAKRAGFLPNRLVSGDLDGIRRVVVIPVLAEEERLFKTLDSLDRNPAEELAETLVICVVNNRAEPHARPEQVADNQRTLAHLENLVHGRSAATQPRIDPGSLSLAYVDASSPGCEIGPKTGVGEGRRIGLDLGLSVLTENAEDPGLLICLDADTLVEADYLSEVQKHFDGRDSWAAVVGYAHTLPTEARGRAAIVRYESFLRYHELGLRSARSPYAFPTIGSTMVTSCDAYVSAGGMNRRQAGEDFYFLQELAKTGGVSRIDSTTVHPSARSSDRVPFGTGATVGRHLSGADDGSTVYHPDVYKILGDWLFLVVNDLDRGASELLAEAGGISPQLREFLELNRFEEIWPRLQQNAPHHAGLELQFHRWFDGFKTLKLIHFLRDHQLPESPIFDAIVRIEPSCSGDVTSDLIDDLEAQETLLEHLRRRCAETDSER</sequence>
<proteinExistence type="predicted"/>
<accession>A0A8J7C368</accession>
<dbReference type="EMBL" id="JACXWA010000042">
    <property type="protein sequence ID" value="MBD3870215.1"/>
    <property type="molecule type" value="Genomic_DNA"/>
</dbReference>